<sequence>MFRDNVSDTLIINNQKFDLNKIVKNQIVAIVHKLFTFKQGNDDYLCLKILDASNGRVLTCYLIVFNITNRNHVICLNEKANISGATWKVKENLITDQDNDGLLELNLSDSLNIRSYLISPTTLIKTDKCLVLEQVDDLRFCVDLKRSNWYFNIGNYLSKCGRCRFDFNEVIPESSY</sequence>
<dbReference type="EMBL" id="QPMM01000009">
    <property type="protein sequence ID" value="RFS21177.1"/>
    <property type="molecule type" value="Genomic_DNA"/>
</dbReference>
<keyword evidence="2" id="KW-1185">Reference proteome</keyword>
<gene>
    <name evidence="1" type="ORF">DVR12_17745</name>
</gene>
<organism evidence="1 2">
    <name type="scientific">Chitinophaga silvatica</name>
    <dbReference type="NCBI Taxonomy" id="2282649"/>
    <lineage>
        <taxon>Bacteria</taxon>
        <taxon>Pseudomonadati</taxon>
        <taxon>Bacteroidota</taxon>
        <taxon>Chitinophagia</taxon>
        <taxon>Chitinophagales</taxon>
        <taxon>Chitinophagaceae</taxon>
        <taxon>Chitinophaga</taxon>
    </lineage>
</organism>
<protein>
    <submittedName>
        <fullName evidence="1">Uncharacterized protein</fullName>
    </submittedName>
</protein>
<dbReference type="AlphaFoldDB" id="A0A3E1Y7X0"/>
<name>A0A3E1Y7X0_9BACT</name>
<accession>A0A3E1Y7X0</accession>
<evidence type="ECO:0000313" key="2">
    <source>
        <dbReference type="Proteomes" id="UP000260644"/>
    </source>
</evidence>
<evidence type="ECO:0000313" key="1">
    <source>
        <dbReference type="EMBL" id="RFS21177.1"/>
    </source>
</evidence>
<dbReference type="Proteomes" id="UP000260644">
    <property type="component" value="Unassembled WGS sequence"/>
</dbReference>
<comment type="caution">
    <text evidence="1">The sequence shown here is derived from an EMBL/GenBank/DDBJ whole genome shotgun (WGS) entry which is preliminary data.</text>
</comment>
<proteinExistence type="predicted"/>
<reference evidence="1 2" key="1">
    <citation type="submission" date="2018-07" db="EMBL/GenBank/DDBJ databases">
        <title>Chitinophaga K2CV101002-2 sp. nov., isolated from a monsoon evergreen broad-leaved forest soil.</title>
        <authorList>
            <person name="Lv Y."/>
        </authorList>
    </citation>
    <scope>NUCLEOTIDE SEQUENCE [LARGE SCALE GENOMIC DNA]</scope>
    <source>
        <strain evidence="1 2">GDMCC 1.1288</strain>
    </source>
</reference>